<gene>
    <name evidence="2" type="ORF">CLAFUR5_09405</name>
</gene>
<sequence length="228" mass="26082">MRGEIYVKDDAESPSGQTLVNGNAGHTRANGVPRQALVNGDASHTLVNENTGHTRVNGDAGHMRVNGIPGQTRSIPVPRRANGVNRLDHSQQAPPRQASPVVWDPRWEWEDMWAALKAMSRHYGSYHEIPEDIILDLPWIAFLLWSDAMKRREEVYARMEVIDAITKYGGHDQIPNHAVAQMTSMARAIYRHMMAFFDDPTRFSFRRNMLETIFPPLTNPRDRFPRRF</sequence>
<accession>A0A9Q8UU18</accession>
<dbReference type="AlphaFoldDB" id="A0A9Q8UU18"/>
<reference evidence="2" key="2">
    <citation type="journal article" date="2022" name="Microb. Genom.">
        <title>A chromosome-scale genome assembly of the tomato pathogen Cladosporium fulvum reveals a compartmentalized genome architecture and the presence of a dispensable chromosome.</title>
        <authorList>
            <person name="Zaccaron A.Z."/>
            <person name="Chen L.H."/>
            <person name="Samaras A."/>
            <person name="Stergiopoulos I."/>
        </authorList>
    </citation>
    <scope>NUCLEOTIDE SEQUENCE</scope>
    <source>
        <strain evidence="2">Race5_Kim</strain>
    </source>
</reference>
<protein>
    <submittedName>
        <fullName evidence="2">Uncharacterized protein</fullName>
    </submittedName>
</protein>
<reference evidence="2" key="1">
    <citation type="submission" date="2021-12" db="EMBL/GenBank/DDBJ databases">
        <authorList>
            <person name="Zaccaron A."/>
            <person name="Stergiopoulos I."/>
        </authorList>
    </citation>
    <scope>NUCLEOTIDE SEQUENCE</scope>
    <source>
        <strain evidence="2">Race5_Kim</strain>
    </source>
</reference>
<dbReference type="Proteomes" id="UP000756132">
    <property type="component" value="Chromosome 9"/>
</dbReference>
<proteinExistence type="predicted"/>
<feature type="region of interest" description="Disordered" evidence="1">
    <location>
        <begin position="1"/>
        <end position="26"/>
    </location>
</feature>
<evidence type="ECO:0000313" key="2">
    <source>
        <dbReference type="EMBL" id="UJO22418.1"/>
    </source>
</evidence>
<evidence type="ECO:0000313" key="3">
    <source>
        <dbReference type="Proteomes" id="UP000756132"/>
    </source>
</evidence>
<feature type="compositionally biased region" description="Basic and acidic residues" evidence="1">
    <location>
        <begin position="1"/>
        <end position="11"/>
    </location>
</feature>
<feature type="region of interest" description="Disordered" evidence="1">
    <location>
        <begin position="51"/>
        <end position="78"/>
    </location>
</feature>
<dbReference type="GeneID" id="71989283"/>
<keyword evidence="3" id="KW-1185">Reference proteome</keyword>
<dbReference type="RefSeq" id="XP_047766784.1">
    <property type="nucleotide sequence ID" value="XM_047908553.1"/>
</dbReference>
<dbReference type="EMBL" id="CP090171">
    <property type="protein sequence ID" value="UJO22418.1"/>
    <property type="molecule type" value="Genomic_DNA"/>
</dbReference>
<dbReference type="KEGG" id="ffu:CLAFUR5_09405"/>
<name>A0A9Q8UU18_PASFU</name>
<organism evidence="2 3">
    <name type="scientific">Passalora fulva</name>
    <name type="common">Tomato leaf mold</name>
    <name type="synonym">Cladosporium fulvum</name>
    <dbReference type="NCBI Taxonomy" id="5499"/>
    <lineage>
        <taxon>Eukaryota</taxon>
        <taxon>Fungi</taxon>
        <taxon>Dikarya</taxon>
        <taxon>Ascomycota</taxon>
        <taxon>Pezizomycotina</taxon>
        <taxon>Dothideomycetes</taxon>
        <taxon>Dothideomycetidae</taxon>
        <taxon>Mycosphaerellales</taxon>
        <taxon>Mycosphaerellaceae</taxon>
        <taxon>Fulvia</taxon>
    </lineage>
</organism>
<evidence type="ECO:0000256" key="1">
    <source>
        <dbReference type="SAM" id="MobiDB-lite"/>
    </source>
</evidence>